<protein>
    <submittedName>
        <fullName evidence="3">6-phosphogluconolactonase</fullName>
        <ecNumber evidence="3">3.1.1.31</ecNumber>
    </submittedName>
</protein>
<dbReference type="Proteomes" id="UP000298564">
    <property type="component" value="Chromosome"/>
</dbReference>
<dbReference type="GO" id="GO:0006006">
    <property type="term" value="P:glucose metabolic process"/>
    <property type="evidence" value="ECO:0007669"/>
    <property type="project" value="UniProtKB-KW"/>
</dbReference>
<keyword evidence="2" id="KW-0313">Glucose metabolism</keyword>
<comment type="similarity">
    <text evidence="1">Belongs to the cycloisomerase 2 family.</text>
</comment>
<dbReference type="InterPro" id="IPR019405">
    <property type="entry name" value="Lactonase_7-beta_prop"/>
</dbReference>
<dbReference type="AlphaFoldDB" id="A0A4D6YC86"/>
<dbReference type="SUPFAM" id="SSF50974">
    <property type="entry name" value="Nitrous oxide reductase, N-terminal domain"/>
    <property type="match status" value="1"/>
</dbReference>
<dbReference type="GO" id="GO:0005829">
    <property type="term" value="C:cytosol"/>
    <property type="evidence" value="ECO:0007669"/>
    <property type="project" value="TreeGrafter"/>
</dbReference>
<dbReference type="InterPro" id="IPR050282">
    <property type="entry name" value="Cycloisomerase_2"/>
</dbReference>
<dbReference type="InterPro" id="IPR015943">
    <property type="entry name" value="WD40/YVTN_repeat-like_dom_sf"/>
</dbReference>
<evidence type="ECO:0000256" key="2">
    <source>
        <dbReference type="ARBA" id="ARBA00022526"/>
    </source>
</evidence>
<gene>
    <name evidence="3" type="ORF">D9V70_01495</name>
</gene>
<dbReference type="OrthoDB" id="9790815at2"/>
<dbReference type="NCBIfam" id="NF008258">
    <property type="entry name" value="PRK11028.1"/>
    <property type="match status" value="1"/>
</dbReference>
<name>A0A4D6YC86_9GAMM</name>
<reference evidence="3 4" key="2">
    <citation type="submission" date="2019-05" db="EMBL/GenBank/DDBJ databases">
        <title>Genome evolution of the obligate endosymbiont Buchnera aphidicola.</title>
        <authorList>
            <person name="Moran N.A."/>
        </authorList>
    </citation>
    <scope>NUCLEOTIDE SEQUENCE [LARGE SCALE GENOMIC DNA]</scope>
    <source>
        <strain evidence="3 4">Lps</strain>
    </source>
</reference>
<accession>A0A4D6YC86</accession>
<dbReference type="EC" id="3.1.1.31" evidence="3"/>
<reference evidence="3 4" key="1">
    <citation type="submission" date="2018-12" db="EMBL/GenBank/DDBJ databases">
        <authorList>
            <person name="Chong R.A."/>
        </authorList>
    </citation>
    <scope>NUCLEOTIDE SEQUENCE [LARGE SCALE GENOMIC DNA]</scope>
    <source>
        <strain evidence="3 4">Lps</strain>
    </source>
</reference>
<sequence>MKQIVYIANGTSENIEVWSLCQNGDMNLLQQVSTNGQIQPMRIVKNKNFLYAGIRPNNKIITYIIKKNGCLEKKYESFIPGTPNYISFNKTNDFLFCSSYHSNCLSVSPLNKNGIPEKPIQIIYDIQGCHAARVNYKYNILFVMSLKEDRIYLYYLKNFGILKNTEQKFLKTQNKSGPRHIVFHPNQDFVYTINELNGTIDVWKINKTNNIIHIKNIQNINIFNQNNHFAKVYWSSDIQITSCGRFLYVSDRLFNTISLFHINKNNKIIFFQSYNTEEQPRSFYIDKTNSYLIVASEKNNIFTIYNILKGTGELKKLNTYSTGNRPVWILIHQLNYNF</sequence>
<organism evidence="3 4">
    <name type="scientific">Buchnera aphidicola</name>
    <name type="common">Lipaphis pseudobrassicae</name>
    <dbReference type="NCBI Taxonomy" id="1258543"/>
    <lineage>
        <taxon>Bacteria</taxon>
        <taxon>Pseudomonadati</taxon>
        <taxon>Pseudomonadota</taxon>
        <taxon>Gammaproteobacteria</taxon>
        <taxon>Enterobacterales</taxon>
        <taxon>Erwiniaceae</taxon>
        <taxon>Buchnera</taxon>
    </lineage>
</organism>
<dbReference type="PANTHER" id="PTHR30344:SF1">
    <property type="entry name" value="6-PHOSPHOGLUCONOLACTONASE"/>
    <property type="match status" value="1"/>
</dbReference>
<dbReference type="RefSeq" id="WP_158355996.1">
    <property type="nucleotide sequence ID" value="NZ_CP034870.1"/>
</dbReference>
<dbReference type="GO" id="GO:0017057">
    <property type="term" value="F:6-phosphogluconolactonase activity"/>
    <property type="evidence" value="ECO:0007669"/>
    <property type="project" value="UniProtKB-EC"/>
</dbReference>
<evidence type="ECO:0000313" key="3">
    <source>
        <dbReference type="EMBL" id="QCI22155.1"/>
    </source>
</evidence>
<dbReference type="EMBL" id="CP034870">
    <property type="protein sequence ID" value="QCI22155.1"/>
    <property type="molecule type" value="Genomic_DNA"/>
</dbReference>
<keyword evidence="3" id="KW-0378">Hydrolase</keyword>
<proteinExistence type="inferred from homology"/>
<dbReference type="PANTHER" id="PTHR30344">
    <property type="entry name" value="6-PHOSPHOGLUCONOLACTONASE-RELATED"/>
    <property type="match status" value="1"/>
</dbReference>
<dbReference type="Gene3D" id="2.130.10.10">
    <property type="entry name" value="YVTN repeat-like/Quinoprotein amine dehydrogenase"/>
    <property type="match status" value="1"/>
</dbReference>
<dbReference type="Pfam" id="PF10282">
    <property type="entry name" value="Lactonase"/>
    <property type="match status" value="1"/>
</dbReference>
<dbReference type="InterPro" id="IPR011045">
    <property type="entry name" value="N2O_reductase_N"/>
</dbReference>
<evidence type="ECO:0000313" key="4">
    <source>
        <dbReference type="Proteomes" id="UP000298564"/>
    </source>
</evidence>
<keyword evidence="2" id="KW-0119">Carbohydrate metabolism</keyword>
<evidence type="ECO:0000256" key="1">
    <source>
        <dbReference type="ARBA" id="ARBA00005564"/>
    </source>
</evidence>